<evidence type="ECO:0000313" key="2">
    <source>
        <dbReference type="EMBL" id="CAI9760673.1"/>
    </source>
</evidence>
<evidence type="ECO:0000313" key="3">
    <source>
        <dbReference type="Proteomes" id="UP000834106"/>
    </source>
</evidence>
<dbReference type="PANTHER" id="PTHR31374:SF275">
    <property type="entry name" value="AUXIN-INDUCED PROTEIN 6B-LIKE"/>
    <property type="match status" value="1"/>
</dbReference>
<accession>A0AAD1Z079</accession>
<dbReference type="Pfam" id="PF02519">
    <property type="entry name" value="Auxin_inducible"/>
    <property type="match status" value="1"/>
</dbReference>
<dbReference type="EMBL" id="OU503040">
    <property type="protein sequence ID" value="CAI9760673.1"/>
    <property type="molecule type" value="Genomic_DNA"/>
</dbReference>
<evidence type="ECO:0000256" key="1">
    <source>
        <dbReference type="ARBA" id="ARBA00006974"/>
    </source>
</evidence>
<gene>
    <name evidence="2" type="ORF">FPE_LOCUS8103</name>
</gene>
<name>A0AAD1Z079_9LAMI</name>
<reference evidence="2" key="1">
    <citation type="submission" date="2023-05" db="EMBL/GenBank/DDBJ databases">
        <authorList>
            <person name="Huff M."/>
        </authorList>
    </citation>
    <scope>NUCLEOTIDE SEQUENCE</scope>
</reference>
<dbReference type="Proteomes" id="UP000834106">
    <property type="component" value="Chromosome 5"/>
</dbReference>
<dbReference type="AlphaFoldDB" id="A0AAD1Z079"/>
<organism evidence="2 3">
    <name type="scientific">Fraxinus pennsylvanica</name>
    <dbReference type="NCBI Taxonomy" id="56036"/>
    <lineage>
        <taxon>Eukaryota</taxon>
        <taxon>Viridiplantae</taxon>
        <taxon>Streptophyta</taxon>
        <taxon>Embryophyta</taxon>
        <taxon>Tracheophyta</taxon>
        <taxon>Spermatophyta</taxon>
        <taxon>Magnoliopsida</taxon>
        <taxon>eudicotyledons</taxon>
        <taxon>Gunneridae</taxon>
        <taxon>Pentapetalae</taxon>
        <taxon>asterids</taxon>
        <taxon>lamiids</taxon>
        <taxon>Lamiales</taxon>
        <taxon>Oleaceae</taxon>
        <taxon>Oleeae</taxon>
        <taxon>Fraxinus</taxon>
    </lineage>
</organism>
<proteinExistence type="inferred from homology"/>
<evidence type="ECO:0008006" key="4">
    <source>
        <dbReference type="Google" id="ProtNLM"/>
    </source>
</evidence>
<dbReference type="PANTHER" id="PTHR31374">
    <property type="entry name" value="AUXIN-INDUCED PROTEIN-LIKE-RELATED"/>
    <property type="match status" value="1"/>
</dbReference>
<protein>
    <recommendedName>
        <fullName evidence="4">Small auxin up regulated protein</fullName>
    </recommendedName>
</protein>
<dbReference type="GO" id="GO:0009733">
    <property type="term" value="P:response to auxin"/>
    <property type="evidence" value="ECO:0007669"/>
    <property type="project" value="InterPro"/>
</dbReference>
<sequence length="127" mass="14131">MKTRSTKHRTPLGANHGKSSTFIGAKLAIRLLHNYVIFLLSQGTKNCCRIWKSDNAKGGHFSVIAIGNGEPKKFSVALDYLCYPPFVRLLEAAEREFGFEQQGVLAIPCEASELRNILLQVPEDLTK</sequence>
<dbReference type="InterPro" id="IPR003676">
    <property type="entry name" value="SAUR_fam"/>
</dbReference>
<keyword evidence="3" id="KW-1185">Reference proteome</keyword>
<comment type="similarity">
    <text evidence="1">Belongs to the ARG7 family.</text>
</comment>